<accession>V2Y5Z5</accession>
<evidence type="ECO:0000256" key="1">
    <source>
        <dbReference type="SAM" id="MobiDB-lite"/>
    </source>
</evidence>
<organism evidence="2 3">
    <name type="scientific">Moniliophthora roreri (strain MCA 2997)</name>
    <name type="common">Cocoa frosty pod rot fungus</name>
    <name type="synonym">Crinipellis roreri</name>
    <dbReference type="NCBI Taxonomy" id="1381753"/>
    <lineage>
        <taxon>Eukaryota</taxon>
        <taxon>Fungi</taxon>
        <taxon>Dikarya</taxon>
        <taxon>Basidiomycota</taxon>
        <taxon>Agaricomycotina</taxon>
        <taxon>Agaricomycetes</taxon>
        <taxon>Agaricomycetidae</taxon>
        <taxon>Agaricales</taxon>
        <taxon>Marasmiineae</taxon>
        <taxon>Marasmiaceae</taxon>
        <taxon>Moniliophthora</taxon>
    </lineage>
</organism>
<name>V2Y5Z5_MONRO</name>
<gene>
    <name evidence="2" type="ORF">Moror_11930</name>
</gene>
<proteinExistence type="predicted"/>
<feature type="non-terminal residue" evidence="2">
    <location>
        <position position="373"/>
    </location>
</feature>
<feature type="region of interest" description="Disordered" evidence="1">
    <location>
        <begin position="110"/>
        <end position="273"/>
    </location>
</feature>
<feature type="compositionally biased region" description="Pro residues" evidence="1">
    <location>
        <begin position="217"/>
        <end position="236"/>
    </location>
</feature>
<evidence type="ECO:0000313" key="2">
    <source>
        <dbReference type="EMBL" id="ESK87079.1"/>
    </source>
</evidence>
<sequence length="373" mass="40881">MSQSFTYENLRPTAAQLLYLLNNTTYRARIVEAARGLPLVDHLIGDYQYVQRQYQHFDQLVTTANLHLNRIAVDIAASGFMIPGQLTITPPPPGERHLPQADWNILLDVPPRPLRTMSSSRAPEQRPPPSRSTVSIQTDSINLNHLRVPSPEIPQSPPPQPERLRPQNPSPEAPDSGSSLAPRSSRSPSPEQNSTEPLPHPLVFLTQSQPTATLRTPGPPETGMPQNPTPGTPPPGLSDQLPQNEPPHPENNVDAETTDPERPPSSSAPNPISIPEFINAINASATHTSLTISLNIAHNYEEANEFLSHGLLGVIQLLMALRRTTLIPPPSPTSPTSPTSTEEEEEPPVYTIVRITDDREPITITTDDGEERT</sequence>
<dbReference type="KEGG" id="mrr:Moror_11930"/>
<evidence type="ECO:0000313" key="3">
    <source>
        <dbReference type="Proteomes" id="UP000017559"/>
    </source>
</evidence>
<feature type="compositionally biased region" description="Polar residues" evidence="1">
    <location>
        <begin position="131"/>
        <end position="143"/>
    </location>
</feature>
<protein>
    <submittedName>
        <fullName evidence="2">Uncharacterized protein</fullName>
    </submittedName>
</protein>
<dbReference type="Proteomes" id="UP000017559">
    <property type="component" value="Unassembled WGS sequence"/>
</dbReference>
<dbReference type="HOGENOM" id="CLU_046016_0_0_1"/>
<dbReference type="EMBL" id="AWSO01000843">
    <property type="protein sequence ID" value="ESK87079.1"/>
    <property type="molecule type" value="Genomic_DNA"/>
</dbReference>
<comment type="caution">
    <text evidence="2">The sequence shown here is derived from an EMBL/GenBank/DDBJ whole genome shotgun (WGS) entry which is preliminary data.</text>
</comment>
<feature type="compositionally biased region" description="Low complexity" evidence="1">
    <location>
        <begin position="174"/>
        <end position="194"/>
    </location>
</feature>
<feature type="region of interest" description="Disordered" evidence="1">
    <location>
        <begin position="326"/>
        <end position="349"/>
    </location>
</feature>
<feature type="compositionally biased region" description="Polar residues" evidence="1">
    <location>
        <begin position="205"/>
        <end position="214"/>
    </location>
</feature>
<feature type="compositionally biased region" description="Low complexity" evidence="1">
    <location>
        <begin position="264"/>
        <end position="273"/>
    </location>
</feature>
<dbReference type="AlphaFoldDB" id="V2Y5Z5"/>
<reference evidence="2 3" key="1">
    <citation type="journal article" date="2014" name="BMC Genomics">
        <title>Genome and secretome analysis of the hemibiotrophic fungal pathogen, Moniliophthora roreri, which causes frosty pod rot disease of cacao: mechanisms of the biotrophic and necrotrophic phases.</title>
        <authorList>
            <person name="Meinhardt L.W."/>
            <person name="Costa G.G.L."/>
            <person name="Thomazella D.P.T."/>
            <person name="Teixeira P.J.P.L."/>
            <person name="Carazzolle M.F."/>
            <person name="Schuster S.C."/>
            <person name="Carlson J.E."/>
            <person name="Guiltinan M.J."/>
            <person name="Mieczkowski P."/>
            <person name="Farmer A."/>
            <person name="Ramaraj T."/>
            <person name="Crozier J."/>
            <person name="Davis R.E."/>
            <person name="Shao J."/>
            <person name="Melnick R.L."/>
            <person name="Pereira G.A.G."/>
            <person name="Bailey B.A."/>
        </authorList>
    </citation>
    <scope>NUCLEOTIDE SEQUENCE [LARGE SCALE GENOMIC DNA]</scope>
    <source>
        <strain evidence="2 3">MCA 2997</strain>
    </source>
</reference>
<keyword evidence="3" id="KW-1185">Reference proteome</keyword>
<feature type="compositionally biased region" description="Pro residues" evidence="1">
    <location>
        <begin position="151"/>
        <end position="161"/>
    </location>
</feature>